<dbReference type="GO" id="GO:0003677">
    <property type="term" value="F:DNA binding"/>
    <property type="evidence" value="ECO:0007669"/>
    <property type="project" value="UniProtKB-KW"/>
</dbReference>
<dbReference type="EMBL" id="RXOE01000002">
    <property type="protein sequence ID" value="RTQ35679.1"/>
    <property type="molecule type" value="Genomic_DNA"/>
</dbReference>
<dbReference type="GO" id="GO:0004657">
    <property type="term" value="F:proline dehydrogenase activity"/>
    <property type="evidence" value="ECO:0007669"/>
    <property type="project" value="UniProtKB-UniRule"/>
</dbReference>
<dbReference type="PANTHER" id="PTHR42862">
    <property type="entry name" value="DELTA-1-PYRROLINE-5-CARBOXYLATE DEHYDROGENASE 1, ISOFORM A-RELATED"/>
    <property type="match status" value="1"/>
</dbReference>
<comment type="function">
    <text evidence="18">Oxidizes proline to glutamate for use as a carbon and nitrogen source.</text>
</comment>
<dbReference type="Gene3D" id="1.20.5.550">
    <property type="entry name" value="Single Helix bin"/>
    <property type="match status" value="1"/>
</dbReference>
<name>A0A3S0QBN9_9BURK</name>
<evidence type="ECO:0000256" key="4">
    <source>
        <dbReference type="ARBA" id="ARBA00022491"/>
    </source>
</evidence>
<proteinExistence type="inferred from homology"/>
<dbReference type="PROSITE" id="PS00070">
    <property type="entry name" value="ALDEHYDE_DEHYDR_CYS"/>
    <property type="match status" value="1"/>
</dbReference>
<evidence type="ECO:0000259" key="20">
    <source>
        <dbReference type="Pfam" id="PF00171"/>
    </source>
</evidence>
<dbReference type="AlphaFoldDB" id="A0A3S0QBN9"/>
<dbReference type="InterPro" id="IPR016163">
    <property type="entry name" value="Ald_DH_C"/>
</dbReference>
<feature type="active site" evidence="19">
    <location>
        <position position="855"/>
    </location>
</feature>
<dbReference type="InterPro" id="IPR024090">
    <property type="entry name" value="PRODH_PutA_dom_I"/>
</dbReference>
<dbReference type="SUPFAM" id="SSF81935">
    <property type="entry name" value="N-terminal domain of bifunctional PutA protein"/>
    <property type="match status" value="1"/>
</dbReference>
<dbReference type="InterPro" id="IPR025703">
    <property type="entry name" value="Bifunct_PutA"/>
</dbReference>
<evidence type="ECO:0000256" key="2">
    <source>
        <dbReference type="ARBA" id="ARBA00004739"/>
    </source>
</evidence>
<feature type="domain" description="Proline dehydrogenase" evidence="21">
    <location>
        <begin position="210"/>
        <end position="506"/>
    </location>
</feature>
<dbReference type="SUPFAM" id="SSF51730">
    <property type="entry name" value="FAD-linked oxidoreductase"/>
    <property type="match status" value="1"/>
</dbReference>
<evidence type="ECO:0000256" key="10">
    <source>
        <dbReference type="ARBA" id="ARBA00023062"/>
    </source>
</evidence>
<dbReference type="GO" id="GO:0010133">
    <property type="term" value="P:L-proline catabolic process to L-glutamate"/>
    <property type="evidence" value="ECO:0007669"/>
    <property type="project" value="UniProtKB-UniRule"/>
</dbReference>
<dbReference type="Gene3D" id="1.20.5.460">
    <property type="entry name" value="Single helix bin"/>
    <property type="match status" value="1"/>
</dbReference>
<keyword evidence="4 18" id="KW-0678">Repressor</keyword>
<dbReference type="GO" id="GO:0003842">
    <property type="term" value="F:L-glutamate gamma-semialdehyde dehydrogenase activity"/>
    <property type="evidence" value="ECO:0007669"/>
    <property type="project" value="UniProtKB-UniRule"/>
</dbReference>
<comment type="caution">
    <text evidence="24">The sequence shown here is derived from an EMBL/GenBank/DDBJ whole genome shotgun (WGS) entry which is preliminary data.</text>
</comment>
<dbReference type="PIRSF" id="PIRSF000197">
    <property type="entry name" value="Bifunct_PutA"/>
    <property type="match status" value="1"/>
</dbReference>
<dbReference type="InterPro" id="IPR024082">
    <property type="entry name" value="PRODH_PutA_dom_II"/>
</dbReference>
<evidence type="ECO:0000256" key="16">
    <source>
        <dbReference type="ARBA" id="ARBA00060889"/>
    </source>
</evidence>
<dbReference type="NCBIfam" id="NF008772">
    <property type="entry name" value="PRK11809.1"/>
    <property type="match status" value="1"/>
</dbReference>
<evidence type="ECO:0000256" key="11">
    <source>
        <dbReference type="ARBA" id="ARBA00023125"/>
    </source>
</evidence>
<evidence type="ECO:0000256" key="17">
    <source>
        <dbReference type="ARBA" id="ARBA00060911"/>
    </source>
</evidence>
<keyword evidence="8 18" id="KW-0805">Transcription regulation</keyword>
<evidence type="ECO:0000256" key="9">
    <source>
        <dbReference type="ARBA" id="ARBA00023027"/>
    </source>
</evidence>
<evidence type="ECO:0000256" key="14">
    <source>
        <dbReference type="ARBA" id="ARBA00048142"/>
    </source>
</evidence>
<evidence type="ECO:0000256" key="1">
    <source>
        <dbReference type="ARBA" id="ARBA00001974"/>
    </source>
</evidence>
<comment type="pathway">
    <text evidence="2 18">Amino-acid degradation; L-proline degradation into L-glutamate; L-glutamate from L-proline: step 1/2.</text>
</comment>
<dbReference type="Gene3D" id="3.20.20.220">
    <property type="match status" value="1"/>
</dbReference>
<sequence length="1247" mass="133342">MYRKHQPPMNPDPLPSSFAAFADGLQPDPAPLRARITAACRRPEPQAVPPLLAQARLPDGQAEEARKLAFRIARQLRERRNAGGRAGLVQGLLQEYALSSQEGVALMCLAEALLRIPDAGTRDALIRDKIAHGQWQSHAGRSPSVFVNAATWGLLLTGKLVATHSESSLSAVLTRLIGKGGEPLIRKGVDMAMRMMGEQFVTGETIAQALGNARELEAQGFRYSYDMLGEAALTMEDAKRYRAAYEEAIHAIGEASDRRGVYEGPSISIKLSALHPRYSRAQHARVMAELYPVLRDLALLARQYDIGLNIDAEEADRLELSLDLLEQLCLEPALAGWNGIGFVVQAYQKRCPFVIDFVIELARRSGHRLMVRLVKGAYWDSEIKRAQIDGLDGYPVYTRKAYTDVSYLACARKLLDAPEAVYPQFATHNAHTLAAIYTMADPSRYEPGQYEFQCLHGMGEPLYEQVVGPLARPCRIYAPVGTHETLLAYLVRRLLENGANTSFVNRIADPAIPLEVLVEDPVATVEHMAVQEGATGLPHPAIALPVALYGTQRANSHGLDLASDDSLRALGRVLRESAGENWQAAPMLAGALQQEGEANDVRNPADHRDIVGQVREATQADVESAVAQAHGFAADWAATQPAARAALLERAASKLEQGMPRLLGLLTREAGKTYANAVAEVREAVDFLRYYAAQARSDFSNDTHRPLGPMACISPWNFPLAIFTGQVAAALAAGNPVLAKPAEQTPLVAAEAVRVLWEAGVPRAAVQLLPGRGETVGAALVADARVQGVMFTGSTEVARILQKTLSQRLGAHGAPVPLIAETGGQNAMIVDSSALAEQVVADVMASAFDSAGQRCSALRVLCVQEEAADRLVAMLKGAMAQACIGNPARLAVDVGPVIDAEARDGIERHVEAMRSRGHAVFRQGREYAHDTQDGTYVMPTLIELDGIAELQREVFGPVLHVVRYRRRDLGALVGQINATGYGLTLGVHTRIDETIAQIVEHARAGNVYVNRNIVGAVVGVQPFGGEGLSGTGPKAGGPLYMLRMLSARPDDAMVRAVAGGTAVPRTPLSALARWARETGRPALAAQCAGFAEQSRAGSSRTLAGPTGERNVYTLEPREAVLCLADAEADRLAQLAAVLSVGSTAIWPTDAAAQGLRASLPAEVRQCVAVANDWTSDTVAFDAALHHGSAQGLSDAMRRIAARPGPIVGVRGFASGDARIPLESLVVERAISTNTAAAGGNASLMTIG</sequence>
<keyword evidence="5 18" id="KW-0285">Flavoprotein</keyword>
<keyword evidence="10 18" id="KW-0642">Proline metabolism</keyword>
<dbReference type="NCBIfam" id="NF008869">
    <property type="entry name" value="PRK11904.1"/>
    <property type="match status" value="1"/>
</dbReference>
<comment type="similarity">
    <text evidence="16 18">In the N-terminal section; belongs to the proline dehydrogenase family.</text>
</comment>
<evidence type="ECO:0000256" key="6">
    <source>
        <dbReference type="ARBA" id="ARBA00022827"/>
    </source>
</evidence>
<evidence type="ECO:0000256" key="5">
    <source>
        <dbReference type="ARBA" id="ARBA00022630"/>
    </source>
</evidence>
<dbReference type="GO" id="GO:0009898">
    <property type="term" value="C:cytoplasmic side of plasma membrane"/>
    <property type="evidence" value="ECO:0007669"/>
    <property type="project" value="TreeGrafter"/>
</dbReference>
<dbReference type="Gene3D" id="3.40.309.10">
    <property type="entry name" value="Aldehyde Dehydrogenase, Chain A, domain 2"/>
    <property type="match status" value="1"/>
</dbReference>
<keyword evidence="9 18" id="KW-0520">NAD</keyword>
<dbReference type="NCBIfam" id="TIGR01238">
    <property type="entry name" value="D1pyr5carbox3"/>
    <property type="match status" value="1"/>
</dbReference>
<dbReference type="SUPFAM" id="SSF53720">
    <property type="entry name" value="ALDH-like"/>
    <property type="match status" value="1"/>
</dbReference>
<evidence type="ECO:0000256" key="15">
    <source>
        <dbReference type="ARBA" id="ARBA00048779"/>
    </source>
</evidence>
<dbReference type="OrthoDB" id="6187633at2"/>
<dbReference type="EC" id="1.2.1.88" evidence="18"/>
<evidence type="ECO:0000259" key="23">
    <source>
        <dbReference type="Pfam" id="PF18327"/>
    </source>
</evidence>
<dbReference type="InterPro" id="IPR050485">
    <property type="entry name" value="Proline_metab_enzyme"/>
</dbReference>
<evidence type="ECO:0000256" key="7">
    <source>
        <dbReference type="ARBA" id="ARBA00023002"/>
    </source>
</evidence>
<dbReference type="InterPro" id="IPR024089">
    <property type="entry name" value="PRODH_PutA_dom_I/II"/>
</dbReference>
<keyword evidence="13" id="KW-0511">Multifunctional enzyme</keyword>
<keyword evidence="11 18" id="KW-0238">DNA-binding</keyword>
<organism evidence="24 25">
    <name type="scientific">Variovorax gossypii</name>
    <dbReference type="NCBI Taxonomy" id="1679495"/>
    <lineage>
        <taxon>Bacteria</taxon>
        <taxon>Pseudomonadati</taxon>
        <taxon>Pseudomonadota</taxon>
        <taxon>Betaproteobacteria</taxon>
        <taxon>Burkholderiales</taxon>
        <taxon>Comamonadaceae</taxon>
        <taxon>Variovorax</taxon>
    </lineage>
</organism>
<feature type="domain" description="Proline utilization A proline dehydrogenase N-terminal" evidence="23">
    <location>
        <begin position="31"/>
        <end position="77"/>
    </location>
</feature>
<evidence type="ECO:0000256" key="19">
    <source>
        <dbReference type="PIRSR" id="PIRSR000197-1"/>
    </source>
</evidence>
<dbReference type="FunFam" id="3.20.20.220:FF:000004">
    <property type="entry name" value="Bifunctional protein PutA"/>
    <property type="match status" value="1"/>
</dbReference>
<feature type="domain" description="Aldehyde dehydrogenase" evidence="20">
    <location>
        <begin position="595"/>
        <end position="1044"/>
    </location>
</feature>
<keyword evidence="7 18" id="KW-0560">Oxidoreductase</keyword>
<dbReference type="Pfam" id="PF18327">
    <property type="entry name" value="PRODH"/>
    <property type="match status" value="1"/>
</dbReference>
<evidence type="ECO:0000256" key="12">
    <source>
        <dbReference type="ARBA" id="ARBA00023163"/>
    </source>
</evidence>
<comment type="catalytic activity">
    <reaction evidence="15 18">
        <text>L-proline + a quinone = (S)-1-pyrroline-5-carboxylate + a quinol + H(+)</text>
        <dbReference type="Rhea" id="RHEA:23784"/>
        <dbReference type="ChEBI" id="CHEBI:15378"/>
        <dbReference type="ChEBI" id="CHEBI:17388"/>
        <dbReference type="ChEBI" id="CHEBI:24646"/>
        <dbReference type="ChEBI" id="CHEBI:60039"/>
        <dbReference type="ChEBI" id="CHEBI:132124"/>
        <dbReference type="EC" id="1.5.5.2"/>
    </reaction>
</comment>
<evidence type="ECO:0000256" key="3">
    <source>
        <dbReference type="ARBA" id="ARBA00004786"/>
    </source>
</evidence>
<evidence type="ECO:0000256" key="18">
    <source>
        <dbReference type="PIRNR" id="PIRNR000197"/>
    </source>
</evidence>
<evidence type="ECO:0000256" key="13">
    <source>
        <dbReference type="ARBA" id="ARBA00023268"/>
    </source>
</evidence>
<keyword evidence="12 18" id="KW-0804">Transcription</keyword>
<feature type="active site" evidence="19">
    <location>
        <position position="821"/>
    </location>
</feature>
<feature type="domain" description="Proline dehydrogenase PutA" evidence="22">
    <location>
        <begin position="89"/>
        <end position="200"/>
    </location>
</feature>
<dbReference type="InterPro" id="IPR016160">
    <property type="entry name" value="Ald_DH_CS_CYS"/>
</dbReference>
<keyword evidence="6 18" id="KW-0274">FAD</keyword>
<dbReference type="FunFam" id="1.20.5.460:FF:000001">
    <property type="entry name" value="Bifunctional protein PutA"/>
    <property type="match status" value="1"/>
</dbReference>
<protein>
    <recommendedName>
        <fullName evidence="18">Bifunctional protein PutA</fullName>
    </recommendedName>
    <domain>
        <recommendedName>
            <fullName evidence="18">Proline dehydrogenase</fullName>
            <ecNumber evidence="18">1.5.5.2</ecNumber>
        </recommendedName>
        <alternativeName>
            <fullName evidence="18">Proline oxidase</fullName>
        </alternativeName>
    </domain>
    <domain>
        <recommendedName>
            <fullName evidence="18">Delta-1-pyrroline-5-carboxylate dehydrogenase</fullName>
            <shortName evidence="18">P5C dehydrogenase</shortName>
            <ecNumber evidence="18">1.2.1.88</ecNumber>
        </recommendedName>
        <alternativeName>
            <fullName evidence="18">L-glutamate gamma-semialdehyde dehydrogenase</fullName>
        </alternativeName>
    </domain>
</protein>
<gene>
    <name evidence="24" type="ORF">EJP69_09835</name>
</gene>
<comment type="catalytic activity">
    <reaction evidence="14 18">
        <text>L-glutamate 5-semialdehyde + NAD(+) + H2O = L-glutamate + NADH + 2 H(+)</text>
        <dbReference type="Rhea" id="RHEA:30235"/>
        <dbReference type="ChEBI" id="CHEBI:15377"/>
        <dbReference type="ChEBI" id="CHEBI:15378"/>
        <dbReference type="ChEBI" id="CHEBI:29985"/>
        <dbReference type="ChEBI" id="CHEBI:57540"/>
        <dbReference type="ChEBI" id="CHEBI:57945"/>
        <dbReference type="ChEBI" id="CHEBI:58066"/>
        <dbReference type="EC" id="1.2.1.88"/>
    </reaction>
</comment>
<dbReference type="InterPro" id="IPR005933">
    <property type="entry name" value="PutA_C"/>
</dbReference>
<evidence type="ECO:0000313" key="25">
    <source>
        <dbReference type="Proteomes" id="UP000267418"/>
    </source>
</evidence>
<dbReference type="Gene3D" id="3.40.605.10">
    <property type="entry name" value="Aldehyde Dehydrogenase, Chain A, domain 1"/>
    <property type="match status" value="1"/>
</dbReference>
<dbReference type="Pfam" id="PF14850">
    <property type="entry name" value="Pro_dh-DNA_bdg"/>
    <property type="match status" value="1"/>
</dbReference>
<comment type="similarity">
    <text evidence="17 18">In the C-terminal section; belongs to the aldehyde dehydrogenase family.</text>
</comment>
<dbReference type="InterPro" id="IPR002872">
    <property type="entry name" value="Proline_DH_dom"/>
</dbReference>
<keyword evidence="25" id="KW-1185">Reference proteome</keyword>
<dbReference type="InterPro" id="IPR015590">
    <property type="entry name" value="Aldehyde_DH_dom"/>
</dbReference>
<comment type="pathway">
    <text evidence="3 18">Amino-acid degradation; L-proline degradation into L-glutamate; L-glutamate from L-proline: step 2/2.</text>
</comment>
<dbReference type="Pfam" id="PF01619">
    <property type="entry name" value="Pro_dh"/>
    <property type="match status" value="1"/>
</dbReference>
<dbReference type="FunFam" id="3.40.309.10:FF:000005">
    <property type="entry name" value="1-pyrroline-5-carboxylate dehydrogenase 1"/>
    <property type="match status" value="1"/>
</dbReference>
<dbReference type="InterPro" id="IPR041349">
    <property type="entry name" value="PRODH"/>
</dbReference>
<evidence type="ECO:0000259" key="21">
    <source>
        <dbReference type="Pfam" id="PF01619"/>
    </source>
</evidence>
<evidence type="ECO:0000259" key="22">
    <source>
        <dbReference type="Pfam" id="PF14850"/>
    </source>
</evidence>
<dbReference type="InterPro" id="IPR016161">
    <property type="entry name" value="Ald_DH/histidinol_DH"/>
</dbReference>
<dbReference type="Proteomes" id="UP000267418">
    <property type="component" value="Unassembled WGS sequence"/>
</dbReference>
<dbReference type="UniPathway" id="UPA00261">
    <property type="reaction ID" value="UER00373"/>
</dbReference>
<evidence type="ECO:0000256" key="8">
    <source>
        <dbReference type="ARBA" id="ARBA00023015"/>
    </source>
</evidence>
<dbReference type="Pfam" id="PF00171">
    <property type="entry name" value="Aldedh"/>
    <property type="match status" value="1"/>
</dbReference>
<accession>A0A3S0QBN9</accession>
<dbReference type="InterPro" id="IPR016162">
    <property type="entry name" value="Ald_DH_N"/>
</dbReference>
<dbReference type="EC" id="1.5.5.2" evidence="18"/>
<comment type="cofactor">
    <cofactor evidence="1 18">
        <name>FAD</name>
        <dbReference type="ChEBI" id="CHEBI:57692"/>
    </cofactor>
</comment>
<dbReference type="InterPro" id="IPR029041">
    <property type="entry name" value="FAD-linked_oxidoreductase-like"/>
</dbReference>
<dbReference type="CDD" id="cd07125">
    <property type="entry name" value="ALDH_PutA-P5CDH"/>
    <property type="match status" value="1"/>
</dbReference>
<dbReference type="GO" id="GO:0003700">
    <property type="term" value="F:DNA-binding transcription factor activity"/>
    <property type="evidence" value="ECO:0007669"/>
    <property type="project" value="InterPro"/>
</dbReference>
<evidence type="ECO:0000313" key="24">
    <source>
        <dbReference type="EMBL" id="RTQ35679.1"/>
    </source>
</evidence>
<dbReference type="PANTHER" id="PTHR42862:SF1">
    <property type="entry name" value="DELTA-1-PYRROLINE-5-CARBOXYLATE DEHYDROGENASE 2, ISOFORM A-RELATED"/>
    <property type="match status" value="1"/>
</dbReference>
<reference evidence="24 25" key="1">
    <citation type="submission" date="2018-12" db="EMBL/GenBank/DDBJ databases">
        <title>The genome of Variovorax gossypii DSM 100435.</title>
        <authorList>
            <person name="Gao J."/>
            <person name="Sun J."/>
        </authorList>
    </citation>
    <scope>NUCLEOTIDE SEQUENCE [LARGE SCALE GENOMIC DNA]</scope>
    <source>
        <strain evidence="24 25">DSM 100435</strain>
    </source>
</reference>